<keyword evidence="4" id="KW-0963">Cytoplasm</keyword>
<dbReference type="AlphaFoldDB" id="A0AAN7YLA9"/>
<comment type="subcellular location">
    <subcellularLocation>
        <location evidence="2">Cytoplasm</location>
    </subcellularLocation>
    <subcellularLocation>
        <location evidence="1">Nucleus</location>
    </subcellularLocation>
</comment>
<dbReference type="InterPro" id="IPR058584">
    <property type="entry name" value="IMB1_TNPO1-like_TPR"/>
</dbReference>
<evidence type="ECO:0000256" key="3">
    <source>
        <dbReference type="ARBA" id="ARBA00022448"/>
    </source>
</evidence>
<dbReference type="InterPro" id="IPR016024">
    <property type="entry name" value="ARM-type_fold"/>
</dbReference>
<feature type="region of interest" description="Disordered" evidence="9">
    <location>
        <begin position="809"/>
        <end position="847"/>
    </location>
</feature>
<feature type="region of interest" description="Disordered" evidence="9">
    <location>
        <begin position="617"/>
        <end position="649"/>
    </location>
</feature>
<evidence type="ECO:0000256" key="5">
    <source>
        <dbReference type="ARBA" id="ARBA00022737"/>
    </source>
</evidence>
<proteinExistence type="predicted"/>
<name>A0AAN7YLA9_9MYCE</name>
<evidence type="ECO:0000256" key="2">
    <source>
        <dbReference type="ARBA" id="ARBA00004496"/>
    </source>
</evidence>
<dbReference type="Gene3D" id="1.25.10.10">
    <property type="entry name" value="Leucine-rich Repeat Variant"/>
    <property type="match status" value="1"/>
</dbReference>
<dbReference type="InterPro" id="IPR021133">
    <property type="entry name" value="HEAT_type_2"/>
</dbReference>
<evidence type="ECO:0000256" key="1">
    <source>
        <dbReference type="ARBA" id="ARBA00004123"/>
    </source>
</evidence>
<dbReference type="Pfam" id="PF25780">
    <property type="entry name" value="TPR_IPO5"/>
    <property type="match status" value="1"/>
</dbReference>
<feature type="repeat" description="HEAT" evidence="8">
    <location>
        <begin position="388"/>
        <end position="426"/>
    </location>
</feature>
<gene>
    <name evidence="11" type="ORF">RB653_006582</name>
</gene>
<evidence type="ECO:0000259" key="10">
    <source>
        <dbReference type="PROSITE" id="PS50166"/>
    </source>
</evidence>
<dbReference type="EMBL" id="JAVFKY010000005">
    <property type="protein sequence ID" value="KAK5575449.1"/>
    <property type="molecule type" value="Genomic_DNA"/>
</dbReference>
<protein>
    <recommendedName>
        <fullName evidence="10">Importin N-terminal domain-containing protein</fullName>
    </recommendedName>
</protein>
<feature type="compositionally biased region" description="Acidic residues" evidence="9">
    <location>
        <begin position="813"/>
        <end position="847"/>
    </location>
</feature>
<dbReference type="InterPro" id="IPR011989">
    <property type="entry name" value="ARM-like"/>
</dbReference>
<dbReference type="GO" id="GO:0005737">
    <property type="term" value="C:cytoplasm"/>
    <property type="evidence" value="ECO:0007669"/>
    <property type="project" value="UniProtKB-SubCell"/>
</dbReference>
<keyword evidence="5" id="KW-0677">Repeat</keyword>
<evidence type="ECO:0000256" key="9">
    <source>
        <dbReference type="SAM" id="MobiDB-lite"/>
    </source>
</evidence>
<evidence type="ECO:0000256" key="4">
    <source>
        <dbReference type="ARBA" id="ARBA00022490"/>
    </source>
</evidence>
<dbReference type="GO" id="GO:0031267">
    <property type="term" value="F:small GTPase binding"/>
    <property type="evidence" value="ECO:0007669"/>
    <property type="project" value="InterPro"/>
</dbReference>
<dbReference type="SMART" id="SM00913">
    <property type="entry name" value="IBN_N"/>
    <property type="match status" value="1"/>
</dbReference>
<evidence type="ECO:0000313" key="12">
    <source>
        <dbReference type="Proteomes" id="UP001344447"/>
    </source>
</evidence>
<dbReference type="PROSITE" id="PS50077">
    <property type="entry name" value="HEAT_REPEAT"/>
    <property type="match status" value="1"/>
</dbReference>
<evidence type="ECO:0000313" key="11">
    <source>
        <dbReference type="EMBL" id="KAK5575449.1"/>
    </source>
</evidence>
<comment type="caution">
    <text evidence="11">The sequence shown here is derived from an EMBL/GenBank/DDBJ whole genome shotgun (WGS) entry which is preliminary data.</text>
</comment>
<dbReference type="PANTHER" id="PTHR10527">
    <property type="entry name" value="IMPORTIN BETA"/>
    <property type="match status" value="1"/>
</dbReference>
<dbReference type="SUPFAM" id="SSF48371">
    <property type="entry name" value="ARM repeat"/>
    <property type="match status" value="2"/>
</dbReference>
<evidence type="ECO:0000256" key="8">
    <source>
        <dbReference type="PROSITE-ProRule" id="PRU00103"/>
    </source>
</evidence>
<feature type="compositionally biased region" description="Acidic residues" evidence="9">
    <location>
        <begin position="635"/>
        <end position="649"/>
    </location>
</feature>
<reference evidence="11 12" key="1">
    <citation type="submission" date="2023-11" db="EMBL/GenBank/DDBJ databases">
        <title>Dfirmibasis_genome.</title>
        <authorList>
            <person name="Edelbroek B."/>
            <person name="Kjellin J."/>
            <person name="Jerlstrom-Hultqvist J."/>
            <person name="Soderbom F."/>
        </authorList>
    </citation>
    <scope>NUCLEOTIDE SEQUENCE [LARGE SCALE GENOMIC DNA]</scope>
    <source>
        <strain evidence="11 12">TNS-C-14</strain>
    </source>
</reference>
<organism evidence="11 12">
    <name type="scientific">Dictyostelium firmibasis</name>
    <dbReference type="NCBI Taxonomy" id="79012"/>
    <lineage>
        <taxon>Eukaryota</taxon>
        <taxon>Amoebozoa</taxon>
        <taxon>Evosea</taxon>
        <taxon>Eumycetozoa</taxon>
        <taxon>Dictyostelia</taxon>
        <taxon>Dictyosteliales</taxon>
        <taxon>Dictyosteliaceae</taxon>
        <taxon>Dictyostelium</taxon>
    </lineage>
</organism>
<dbReference type="Pfam" id="PF03810">
    <property type="entry name" value="IBN_N"/>
    <property type="match status" value="1"/>
</dbReference>
<dbReference type="InterPro" id="IPR057672">
    <property type="entry name" value="TPR_IPO4/5"/>
</dbReference>
<evidence type="ECO:0000256" key="6">
    <source>
        <dbReference type="ARBA" id="ARBA00022927"/>
    </source>
</evidence>
<evidence type="ECO:0000256" key="7">
    <source>
        <dbReference type="ARBA" id="ARBA00023242"/>
    </source>
</evidence>
<feature type="domain" description="Importin N-terminal" evidence="10">
    <location>
        <begin position="30"/>
        <end position="96"/>
    </location>
</feature>
<accession>A0AAN7YLA9</accession>
<keyword evidence="3" id="KW-0813">Transport</keyword>
<dbReference type="PROSITE" id="PS50166">
    <property type="entry name" value="IMPORTIN_B_NT"/>
    <property type="match status" value="1"/>
</dbReference>
<dbReference type="InterPro" id="IPR040122">
    <property type="entry name" value="Importin_beta"/>
</dbReference>
<dbReference type="GO" id="GO:0006606">
    <property type="term" value="P:protein import into nucleus"/>
    <property type="evidence" value="ECO:0007669"/>
    <property type="project" value="InterPro"/>
</dbReference>
<dbReference type="Proteomes" id="UP001344447">
    <property type="component" value="Unassembled WGS sequence"/>
</dbReference>
<keyword evidence="6" id="KW-0653">Protein transport</keyword>
<dbReference type="InterPro" id="IPR001494">
    <property type="entry name" value="Importin-beta_N"/>
</dbReference>
<keyword evidence="7" id="KW-0539">Nucleus</keyword>
<keyword evidence="12" id="KW-1185">Reference proteome</keyword>
<sequence length="1103" mass="124524">MVNLNPQTIADIEECLRALLQPNNDIIKAATDKLNKLLKKSEYSLYLFHLLESSPYDEIKQLSAILLRQKLVAHWTKFAVESRKYIKESILKLVVSQPSQLVRRSISEVIIIIARLEVATGTWGDLFPFLTQLSSSPDTIVRQIQIHILDSLISNVDVFLKYFPQLPTVLSQAVVDPQLSVRALAVRAIGSSIYAVQTDSKLKPFIDLIPTTLQVIKQCIENDMEDDVISAYEIFNDLIESPYSSIKAHIALIVNFSIEIVKQPEIDNSIKTIAIEFLETCIKYQPKILKNSNLLHPILEILFNILTLESDSSIDENDYEYNIFQSASVAIKECGKSYSSKIIYYPILPTLKQFSESQNVNHRNAAMIIIQQLSYGCIETMKDDLDTIIQFVLRGLKDQERKVRQSACVTIGKLSQTLTPEIYKYTSQVFPLLFEQLSDPDDQFILRCCFALENFLLNLDSEELIPILPNVMEKMGFLIQRQNIQVKEFALSVLSAIAIAIEDKFEPYFNQVYKTAIELSKGANIQDPKYYLQVAQSFDLIAALINTIPKDRFKPLLEELFTFIHDTVEMVAGGKSSEIVESAFNFYSNAFELFGEEIGKLLPPIYLQVFKSATSDDGVVSHSENSGSSIRGIDNEGEDQDIQGDEADDSNGFSVRTSFLDEKSAALRCLAIMAKSLPDSYFPHIETTVQIIEPCAAYFHEDIRESALLALQSLITPINHKFPPATPWVKGDLQHQISQQVRIILDFSFQIYNHIFEMETKKEVVARACGCIAQTIAQLGPGAIAPYLGDFGQSLLKIFNNSLYCQTYSSPDTNDENDINNDDDDDDDENENNEDEDGGNDDDNFDEDEDTEFQLIDMACECIIEMATVMGKDFKIYLDASLPFLFKLSRSSSIHHSIRAVVIGTIAECFKLIESDYSTYLPRILKFTWKALKNQDESTKVQRVCCFLLGVTLQNSIQASQDQYVQSLQLISPIIMKADQDPLVLDNAIGCICRMIAGNQSFVPVATALPVLISKLPIQKDHEEIDPVLNAFLVLFNTQFDLVAPHTQTIVQSLAPYMNKSKYSLKQITTDKIQQIIHSLIIKFPDQMKQVLSTIPEFSNIKF</sequence>
<dbReference type="Pfam" id="PF25574">
    <property type="entry name" value="TPR_IMB1"/>
    <property type="match status" value="1"/>
</dbReference>